<dbReference type="GO" id="GO:0006313">
    <property type="term" value="P:DNA transposition"/>
    <property type="evidence" value="ECO:0007669"/>
    <property type="project" value="InterPro"/>
</dbReference>
<feature type="domain" description="Integrase catalytic" evidence="2">
    <location>
        <begin position="219"/>
        <end position="382"/>
    </location>
</feature>
<organism evidence="3 4">
    <name type="scientific">Shewanella xiamenensis</name>
    <dbReference type="NCBI Taxonomy" id="332186"/>
    <lineage>
        <taxon>Bacteria</taxon>
        <taxon>Pseudomonadati</taxon>
        <taxon>Pseudomonadota</taxon>
        <taxon>Gammaproteobacteria</taxon>
        <taxon>Alteromonadales</taxon>
        <taxon>Shewanellaceae</taxon>
        <taxon>Shewanella</taxon>
    </lineage>
</organism>
<evidence type="ECO:0000259" key="2">
    <source>
        <dbReference type="PROSITE" id="PS50994"/>
    </source>
</evidence>
<dbReference type="GO" id="GO:0015074">
    <property type="term" value="P:DNA integration"/>
    <property type="evidence" value="ECO:0007669"/>
    <property type="project" value="InterPro"/>
</dbReference>
<dbReference type="InterPro" id="IPR001584">
    <property type="entry name" value="Integrase_cat-core"/>
</dbReference>
<dbReference type="SUPFAM" id="SSF53098">
    <property type="entry name" value="Ribonuclease H-like"/>
    <property type="match status" value="1"/>
</dbReference>
<evidence type="ECO:0000313" key="4">
    <source>
        <dbReference type="Proteomes" id="UP001187859"/>
    </source>
</evidence>
<dbReference type="Pfam" id="PF00665">
    <property type="entry name" value="rve"/>
    <property type="match status" value="1"/>
</dbReference>
<comment type="similarity">
    <text evidence="1">Belongs to the transposase 8 family.</text>
</comment>
<dbReference type="PANTHER" id="PTHR46889:SF4">
    <property type="entry name" value="TRANSPOSASE INSO FOR INSERTION SEQUENCE ELEMENT IS911B-RELATED"/>
    <property type="match status" value="1"/>
</dbReference>
<dbReference type="EMBL" id="JASGOQ010000003">
    <property type="protein sequence ID" value="MDV5393244.1"/>
    <property type="molecule type" value="Genomic_DNA"/>
</dbReference>
<evidence type="ECO:0000256" key="1">
    <source>
        <dbReference type="ARBA" id="ARBA00009964"/>
    </source>
</evidence>
<comment type="caution">
    <text evidence="3">The sequence shown here is derived from an EMBL/GenBank/DDBJ whole genome shotgun (WGS) entry which is preliminary data.</text>
</comment>
<dbReference type="GO" id="GO:0004803">
    <property type="term" value="F:transposase activity"/>
    <property type="evidence" value="ECO:0007669"/>
    <property type="project" value="InterPro"/>
</dbReference>
<proteinExistence type="inferred from homology"/>
<dbReference type="InterPro" id="IPR050900">
    <property type="entry name" value="Transposase_IS3/IS150/IS904"/>
</dbReference>
<sequence length="392" mass="45189">MNKKTRPTFSPEFRLECAQLVVDQGYSVAKAAQAMNVGKSTMDKWVRQLREERAGVRPKATPMTPDQLKIRELEKKIRDLEIEKDILKKGYSSLDVGLPEQFKIIGKLKQSYTVARLCQVFGVHRSSFKYWKQRPTDIKPEHVQKLSKVKELFNASRGSAGARSIAEMATAQGVKLSRYLAAKYMRLLDVESCQQPRHSYKKGGAEHVDIPNLLDRQFAVVEPNQVWCGDVTYIWTGSRWAYLAVVMDLFARKPVGWAMSFSPDSELTCKALSHAFESRGRPEGVMFHSDQGSHYTSRKFRQLLWRCQITQSMSRRGNCWDNSPMERFFRSLKTEWVPTVGYGSFAQAEREILEYMLGYYSQLRPHHYNGGLAPNETERRYWLGYKDVAKIS</sequence>
<accession>A0AAE4Q5R7</accession>
<dbReference type="GO" id="GO:0003677">
    <property type="term" value="F:DNA binding"/>
    <property type="evidence" value="ECO:0007669"/>
    <property type="project" value="InterPro"/>
</dbReference>
<dbReference type="AlphaFoldDB" id="A0AAE4Q5R7"/>
<gene>
    <name evidence="3" type="ORF">QM089_23955</name>
</gene>
<dbReference type="PROSITE" id="PS50994">
    <property type="entry name" value="INTEGRASE"/>
    <property type="match status" value="1"/>
</dbReference>
<dbReference type="PANTHER" id="PTHR46889">
    <property type="entry name" value="TRANSPOSASE INSF FOR INSERTION SEQUENCE IS3B-RELATED"/>
    <property type="match status" value="1"/>
</dbReference>
<dbReference type="InterPro" id="IPR002514">
    <property type="entry name" value="Transposase_8"/>
</dbReference>
<reference evidence="3" key="1">
    <citation type="submission" date="2023-05" db="EMBL/GenBank/DDBJ databases">
        <title>Colonisation of extended spectrum b-lactamase- and carbapenemase-producing bacteria on hospital surfaces from low- and middle-income countries.</title>
        <authorList>
            <person name="Nieto-Rosado M."/>
            <person name="Sands K."/>
            <person name="Iregbu K."/>
            <person name="Zahra R."/>
            <person name="Mazarati J.B."/>
            <person name="Mehtar S."/>
            <person name="Barnards-Group B."/>
            <person name="Walsh T.R."/>
        </authorList>
    </citation>
    <scope>NUCLEOTIDE SEQUENCE</scope>
    <source>
        <strain evidence="3">PP-E493</strain>
    </source>
</reference>
<dbReference type="InterPro" id="IPR012337">
    <property type="entry name" value="RNaseH-like_sf"/>
</dbReference>
<dbReference type="NCBIfam" id="NF033516">
    <property type="entry name" value="transpos_IS3"/>
    <property type="match status" value="1"/>
</dbReference>
<dbReference type="Pfam" id="PF01527">
    <property type="entry name" value="HTH_Tnp_1"/>
    <property type="match status" value="1"/>
</dbReference>
<dbReference type="SUPFAM" id="SSF46689">
    <property type="entry name" value="Homeodomain-like"/>
    <property type="match status" value="1"/>
</dbReference>
<dbReference type="Proteomes" id="UP001187859">
    <property type="component" value="Unassembled WGS sequence"/>
</dbReference>
<dbReference type="Gene3D" id="1.10.10.60">
    <property type="entry name" value="Homeodomain-like"/>
    <property type="match status" value="1"/>
</dbReference>
<name>A0AAE4Q5R7_9GAMM</name>
<evidence type="ECO:0000313" key="3">
    <source>
        <dbReference type="EMBL" id="MDV5393244.1"/>
    </source>
</evidence>
<dbReference type="RefSeq" id="WP_279751714.1">
    <property type="nucleotide sequence ID" value="NZ_JAOCID010000032.1"/>
</dbReference>
<protein>
    <submittedName>
        <fullName evidence="3">IS3 family transposase</fullName>
    </submittedName>
</protein>
<dbReference type="InterPro" id="IPR048020">
    <property type="entry name" value="Transpos_IS3"/>
</dbReference>
<dbReference type="InterPro" id="IPR009057">
    <property type="entry name" value="Homeodomain-like_sf"/>
</dbReference>
<dbReference type="Gene3D" id="3.30.420.10">
    <property type="entry name" value="Ribonuclease H-like superfamily/Ribonuclease H"/>
    <property type="match status" value="1"/>
</dbReference>
<dbReference type="InterPro" id="IPR036397">
    <property type="entry name" value="RNaseH_sf"/>
</dbReference>